<evidence type="ECO:0000313" key="1">
    <source>
        <dbReference type="EMBL" id="KAJ8643091.1"/>
    </source>
</evidence>
<keyword evidence="2" id="KW-1185">Reference proteome</keyword>
<evidence type="ECO:0000313" key="2">
    <source>
        <dbReference type="Proteomes" id="UP001234297"/>
    </source>
</evidence>
<comment type="caution">
    <text evidence="1">The sequence shown here is derived from an EMBL/GenBank/DDBJ whole genome shotgun (WGS) entry which is preliminary data.</text>
</comment>
<gene>
    <name evidence="1" type="ORF">MRB53_004839</name>
</gene>
<reference evidence="1 2" key="1">
    <citation type="journal article" date="2022" name="Hortic Res">
        <title>A haplotype resolved chromosomal level avocado genome allows analysis of novel avocado genes.</title>
        <authorList>
            <person name="Nath O."/>
            <person name="Fletcher S.J."/>
            <person name="Hayward A."/>
            <person name="Shaw L.M."/>
            <person name="Masouleh A.K."/>
            <person name="Furtado A."/>
            <person name="Henry R.J."/>
            <person name="Mitter N."/>
        </authorList>
    </citation>
    <scope>NUCLEOTIDE SEQUENCE [LARGE SCALE GENOMIC DNA]</scope>
    <source>
        <strain evidence="2">cv. Hass</strain>
    </source>
</reference>
<protein>
    <submittedName>
        <fullName evidence="1">Uncharacterized protein</fullName>
    </submittedName>
</protein>
<name>A0ACC2MBB9_PERAE</name>
<proteinExistence type="predicted"/>
<accession>A0ACC2MBB9</accession>
<sequence length="825" mass="91867">MEEKRKRGCFKACIGGSEKEHLYEEGSHFSICSGVLPPLGARSHGTIKLRRFIISPYDRRYRGWETFLVILVIYSSWVSPFEFGFLNKPLTGLSTADNIVDGFFAIDIVLTFFVAYLDRGTYLLVDDPKQIAWRYGSSWLALDVISTVPTEATRKMLPSSLQSYGFFNMLRLWRLRRVSSLFARYGNPENTWIGDPSSNFLERSLWVRYVAAMYWSITTLTTTGYGDLHAHNTREMLFSTFYMLFNLGLTAYLIGNMTNLVVHGTSRTRKFRDTIQAASSFARRNQLPIRLQDQMIAHLCLKFRTDSEGLQQQETLGALPKAIRSSISNYLFYSLVDNVYMFRGVSRETLFQLVSEMKAEYFPPKEDVILQNEAPTDLYILVTGAVGSELIQIVGEARVGNVVGEIGVLCYKPQLFTVRTKRLCQLLRLDRTSFLNIVQSNVGDGTIIMNNILQHLKELNDPIMEGVLAETENKLAQGRMDLPLTLCFATFRGDDLLLHQLLKRGLDPNEADNSGRTALHIASSKGSANCAALLLHYGADPNSRDSEGNIPLWEAILGRHESVVKLLIDNGANIFCGDVGQYACTAATKNSLEMLKEIIHCGGKVTLPKRDGTTALHVAVSEGTVEVVEFLLDHGAEMDKADINGWTPRSLADLRCNPEIKALFQARNIFKNHGIPRDSEPSPQIMTSPKSDTNINPLSLTNICLMNKAPCGDNLGSRTGNNFNNSLFRIMSVAHAGERCPNPSMSHGDYPIRVTISPGSGEATGKLVFLPGSMQELLGIGAMKFGFLPAKVLSKDRAEINDIELIRDGDHLILVSDDRVGEANK</sequence>
<dbReference type="EMBL" id="CM056810">
    <property type="protein sequence ID" value="KAJ8643091.1"/>
    <property type="molecule type" value="Genomic_DNA"/>
</dbReference>
<dbReference type="Proteomes" id="UP001234297">
    <property type="component" value="Chromosome 2"/>
</dbReference>
<organism evidence="1 2">
    <name type="scientific">Persea americana</name>
    <name type="common">Avocado</name>
    <dbReference type="NCBI Taxonomy" id="3435"/>
    <lineage>
        <taxon>Eukaryota</taxon>
        <taxon>Viridiplantae</taxon>
        <taxon>Streptophyta</taxon>
        <taxon>Embryophyta</taxon>
        <taxon>Tracheophyta</taxon>
        <taxon>Spermatophyta</taxon>
        <taxon>Magnoliopsida</taxon>
        <taxon>Magnoliidae</taxon>
        <taxon>Laurales</taxon>
        <taxon>Lauraceae</taxon>
        <taxon>Persea</taxon>
    </lineage>
</organism>